<accession>S3DK94</accession>
<dbReference type="InterPro" id="IPR042099">
    <property type="entry name" value="ANL_N_sf"/>
</dbReference>
<dbReference type="SUPFAM" id="SSF47336">
    <property type="entry name" value="ACP-like"/>
    <property type="match status" value="1"/>
</dbReference>
<dbReference type="InterPro" id="IPR054710">
    <property type="entry name" value="Tri101-like_N"/>
</dbReference>
<keyword evidence="1" id="KW-0596">Phosphopantetheine</keyword>
<dbReference type="PANTHER" id="PTHR43439">
    <property type="entry name" value="PHENYLACETATE-COENZYME A LIGASE"/>
    <property type="match status" value="1"/>
</dbReference>
<dbReference type="Pfam" id="PF00501">
    <property type="entry name" value="AMP-binding"/>
    <property type="match status" value="1"/>
</dbReference>
<dbReference type="InterPro" id="IPR000873">
    <property type="entry name" value="AMP-dep_synth/lig_dom"/>
</dbReference>
<organism evidence="5 6">
    <name type="scientific">Glarea lozoyensis (strain ATCC 20868 / MF5171)</name>
    <dbReference type="NCBI Taxonomy" id="1116229"/>
    <lineage>
        <taxon>Eukaryota</taxon>
        <taxon>Fungi</taxon>
        <taxon>Dikarya</taxon>
        <taxon>Ascomycota</taxon>
        <taxon>Pezizomycotina</taxon>
        <taxon>Leotiomycetes</taxon>
        <taxon>Helotiales</taxon>
        <taxon>Helotiaceae</taxon>
        <taxon>Glarea</taxon>
    </lineage>
</organism>
<dbReference type="Proteomes" id="UP000016922">
    <property type="component" value="Unassembled WGS sequence"/>
</dbReference>
<dbReference type="Pfam" id="PF00550">
    <property type="entry name" value="PP-binding"/>
    <property type="match status" value="1"/>
</dbReference>
<dbReference type="OrthoDB" id="429813at2759"/>
<proteinExistence type="predicted"/>
<evidence type="ECO:0000256" key="1">
    <source>
        <dbReference type="ARBA" id="ARBA00022450"/>
    </source>
</evidence>
<dbReference type="InterPro" id="IPR036736">
    <property type="entry name" value="ACP-like_sf"/>
</dbReference>
<dbReference type="PROSITE" id="PS00455">
    <property type="entry name" value="AMP_BINDING"/>
    <property type="match status" value="1"/>
</dbReference>
<dbReference type="GO" id="GO:0016740">
    <property type="term" value="F:transferase activity"/>
    <property type="evidence" value="ECO:0007669"/>
    <property type="project" value="UniProtKB-KW"/>
</dbReference>
<gene>
    <name evidence="5" type="ORF">GLAREA_07614</name>
</gene>
<protein>
    <submittedName>
        <fullName evidence="5">Acetyl-CoA synthetase-like protein</fullName>
    </submittedName>
</protein>
<dbReference type="GeneID" id="19466667"/>
<dbReference type="Pfam" id="PF22664">
    <property type="entry name" value="TRI-like_N"/>
    <property type="match status" value="1"/>
</dbReference>
<dbReference type="OMA" id="PNHYMGL"/>
<dbReference type="PROSITE" id="PS50075">
    <property type="entry name" value="CARRIER"/>
    <property type="match status" value="1"/>
</dbReference>
<evidence type="ECO:0000256" key="3">
    <source>
        <dbReference type="ARBA" id="ARBA00022679"/>
    </source>
</evidence>
<dbReference type="Gene3D" id="3.30.559.10">
    <property type="entry name" value="Chloramphenicol acetyltransferase-like domain"/>
    <property type="match status" value="2"/>
</dbReference>
<dbReference type="InterPro" id="IPR051414">
    <property type="entry name" value="Adenylate-forming_Reductase"/>
</dbReference>
<keyword evidence="2" id="KW-0597">Phosphoprotein</keyword>
<sequence length="1186" mass="131798">MAMTDAVDYGRRLIPQILDSVASADPDRILYSVLSLSEDSPEFRHISAYDFAKAVDKTAWWLHGLVGGTTSVRTVGYIGPPSDDLRHILLTYASVKAGCCSLFLSPKNSVEGALQVLAASECDIWINPRGQLCLPLVEDFLVQRPMQVLELPELDELLDSEATVPFPYDKSFDQAAQEPFCVLHTSGSTGLPKPVAWKNGLIATMDAVRLLPPTEKDNGLAPWTSLWNEGDRIYSSFPMSHGAGIIMNILLPSLFGLHCIMGPSGVPPNIDLLESLADHGKIDIWSMVPSLVDELGETPAVLAKFAPSKFICASGGPVSPVAASRVNDVIRVLNLTGTTEGLFIGNLVVEREDWLWFSFHPYSGFEFKEVEPGIYEHWIHRNERWPLFQGIFHTFPTEQSINLKDLYIKHPTKPNLWAFNGRSDDIVVLSNGYKIAPLDTEALVTTHPAVSGCLVTGTGKHQAGLLVELKDPLSKDNDLFDSIWRIVERANVLSVHKNQLQRDYIAFAEPDKPFIRTDKGTVKRRATLMLYDGFIERFYDSRSEDIDVVTVNTTSLDSITESISKIIGALVPAVHKASLDTDMFSLGLDSLQVFRAIKNIRAATGLQDQLAPRHIYANPTINKFSAALDHLLNQARETNGTTLDGASDTDATRMKRMIDQHKRRQPIKMNPFDQVNFNHYMGLNFFFALPKNVEFREVFTGLQDGLRRAMDLLPALEGKIMMCSDLEIGYKRGDLYVSIPPLQPRATCESESKASLSTPRQLVYKDLSNVLPSYEALRDAGFMHRTLKDELLLTGYAFPQLPADILIAQANFVQGGCIVAANFHHGCVDGIGVMTALRVWAECCRYLQGDATATCSWLDPESFNHSLPQILYEQEGYARPVNEVDPGVWGFLPFLRPDESPEILTNGTKNSQSTVPGKEKALPPAPVFTRKFELPPTPPKDGRYLNTSMFLIPPEKMQQLKQDVLPDAQNQGITTSISDILQAFFWRAAVRARYRVAVEHRGETFGSDEISILELPIDGRPYFSSLLPSSYMGSMLLLNRQSLPLEKLCSPKTSIGSIATGLREAAARITPSLFHDAFTLLQSLPDYSKFTIANMGVNGHYNAMISNLMLFQTSEISFGNALFDNGGVPEAMRPQIERGHQHFRFLVIYPMKSDGGVELVLGTLPEELEMLKSDEEFMGYATLVDR</sequence>
<dbReference type="InterPro" id="IPR020845">
    <property type="entry name" value="AMP-binding_CS"/>
</dbReference>
<name>S3DK94_GLAL2</name>
<dbReference type="AlphaFoldDB" id="S3DK94"/>
<dbReference type="InterPro" id="IPR009081">
    <property type="entry name" value="PP-bd_ACP"/>
</dbReference>
<evidence type="ECO:0000256" key="2">
    <source>
        <dbReference type="ARBA" id="ARBA00022553"/>
    </source>
</evidence>
<keyword evidence="6" id="KW-1185">Reference proteome</keyword>
<dbReference type="RefSeq" id="XP_008080493.1">
    <property type="nucleotide sequence ID" value="XM_008082302.1"/>
</dbReference>
<reference evidence="5 6" key="1">
    <citation type="journal article" date="2013" name="BMC Genomics">
        <title>Genomics-driven discovery of the pneumocandin biosynthetic gene cluster in the fungus Glarea lozoyensis.</title>
        <authorList>
            <person name="Chen L."/>
            <person name="Yue Q."/>
            <person name="Zhang X."/>
            <person name="Xiang M."/>
            <person name="Wang C."/>
            <person name="Li S."/>
            <person name="Che Y."/>
            <person name="Ortiz-Lopez F.J."/>
            <person name="Bills G.F."/>
            <person name="Liu X."/>
            <person name="An Z."/>
        </authorList>
    </citation>
    <scope>NUCLEOTIDE SEQUENCE [LARGE SCALE GENOMIC DNA]</scope>
    <source>
        <strain evidence="6">ATCC 20868 / MF5171</strain>
    </source>
</reference>
<dbReference type="SUPFAM" id="SSF56801">
    <property type="entry name" value="Acetyl-CoA synthetase-like"/>
    <property type="match status" value="1"/>
</dbReference>
<dbReference type="Pfam" id="PF23562">
    <property type="entry name" value="AMP-binding_C_3"/>
    <property type="match status" value="1"/>
</dbReference>
<evidence type="ECO:0000313" key="6">
    <source>
        <dbReference type="Proteomes" id="UP000016922"/>
    </source>
</evidence>
<feature type="domain" description="Carrier" evidence="4">
    <location>
        <begin position="554"/>
        <end position="632"/>
    </location>
</feature>
<dbReference type="EMBL" id="KE145359">
    <property type="protein sequence ID" value="EPE32481.1"/>
    <property type="molecule type" value="Genomic_DNA"/>
</dbReference>
<evidence type="ECO:0000313" key="5">
    <source>
        <dbReference type="EMBL" id="EPE32481.1"/>
    </source>
</evidence>
<dbReference type="Gene3D" id="3.40.50.12780">
    <property type="entry name" value="N-terminal domain of ligase-like"/>
    <property type="match status" value="1"/>
</dbReference>
<dbReference type="HOGENOM" id="CLU_001116_0_0_1"/>
<dbReference type="KEGG" id="glz:GLAREA_07614"/>
<evidence type="ECO:0000259" key="4">
    <source>
        <dbReference type="PROSITE" id="PS50075"/>
    </source>
</evidence>
<dbReference type="PANTHER" id="PTHR43439:SF2">
    <property type="entry name" value="ENZYME, PUTATIVE (JCVI)-RELATED"/>
    <property type="match status" value="1"/>
</dbReference>
<dbReference type="Gene3D" id="1.10.1200.10">
    <property type="entry name" value="ACP-like"/>
    <property type="match status" value="1"/>
</dbReference>
<dbReference type="InterPro" id="IPR023213">
    <property type="entry name" value="CAT-like_dom_sf"/>
</dbReference>
<dbReference type="eggNOG" id="ENOG502SJ3N">
    <property type="taxonomic scope" value="Eukaryota"/>
</dbReference>
<keyword evidence="3" id="KW-0808">Transferase</keyword>